<keyword evidence="3" id="KW-1185">Reference proteome</keyword>
<dbReference type="Proteomes" id="UP000215902">
    <property type="component" value="Unassembled WGS sequence"/>
</dbReference>
<evidence type="ECO:0000313" key="3">
    <source>
        <dbReference type="Proteomes" id="UP000215902"/>
    </source>
</evidence>
<organism evidence="2 3">
    <name type="scientific">Macrostomum lignano</name>
    <dbReference type="NCBI Taxonomy" id="282301"/>
    <lineage>
        <taxon>Eukaryota</taxon>
        <taxon>Metazoa</taxon>
        <taxon>Spiralia</taxon>
        <taxon>Lophotrochozoa</taxon>
        <taxon>Platyhelminthes</taxon>
        <taxon>Rhabditophora</taxon>
        <taxon>Macrostomorpha</taxon>
        <taxon>Macrostomida</taxon>
        <taxon>Macrostomidae</taxon>
        <taxon>Macrostomum</taxon>
    </lineage>
</organism>
<evidence type="ECO:0000313" key="2">
    <source>
        <dbReference type="EMBL" id="PAA56906.1"/>
    </source>
</evidence>
<sequence>NGDAAYKNPQRQDEPAEAEGQTATAAAVAAGDSAGAATEATVEQPNGAAGSPTAGQRIPWIVSDCCLVCYSISRIPWDRELLLLSCNSIHGFMVFLKCSGINFSYSLLKIMMHVKQ</sequence>
<feature type="compositionally biased region" description="Low complexity" evidence="1">
    <location>
        <begin position="18"/>
        <end position="41"/>
    </location>
</feature>
<name>A0A267E668_9PLAT</name>
<feature type="region of interest" description="Disordered" evidence="1">
    <location>
        <begin position="1"/>
        <end position="55"/>
    </location>
</feature>
<accession>A0A267E668</accession>
<proteinExistence type="predicted"/>
<reference evidence="2 3" key="1">
    <citation type="submission" date="2017-06" db="EMBL/GenBank/DDBJ databases">
        <title>A platform for efficient transgenesis in Macrostomum lignano, a flatworm model organism for stem cell research.</title>
        <authorList>
            <person name="Berezikov E."/>
        </authorList>
    </citation>
    <scope>NUCLEOTIDE SEQUENCE [LARGE SCALE GENOMIC DNA]</scope>
    <source>
        <strain evidence="2">DV1</strain>
        <tissue evidence="2">Whole organism</tissue>
    </source>
</reference>
<dbReference type="AlphaFoldDB" id="A0A267E668"/>
<protein>
    <submittedName>
        <fullName evidence="2">Uncharacterized protein</fullName>
    </submittedName>
</protein>
<feature type="non-terminal residue" evidence="2">
    <location>
        <position position="1"/>
    </location>
</feature>
<evidence type="ECO:0000256" key="1">
    <source>
        <dbReference type="SAM" id="MobiDB-lite"/>
    </source>
</evidence>
<comment type="caution">
    <text evidence="2">The sequence shown here is derived from an EMBL/GenBank/DDBJ whole genome shotgun (WGS) entry which is preliminary data.</text>
</comment>
<dbReference type="EMBL" id="NIVC01002559">
    <property type="protein sequence ID" value="PAA56906.1"/>
    <property type="molecule type" value="Genomic_DNA"/>
</dbReference>
<gene>
    <name evidence="2" type="ORF">BOX15_Mlig020486g1</name>
</gene>